<dbReference type="Proteomes" id="UP001164020">
    <property type="component" value="Chromosome"/>
</dbReference>
<keyword evidence="3" id="KW-0328">Glycosyltransferase</keyword>
<dbReference type="EMBL" id="CP114029">
    <property type="protein sequence ID" value="WAP70732.1"/>
    <property type="molecule type" value="Genomic_DNA"/>
</dbReference>
<dbReference type="Pfam" id="PF00534">
    <property type="entry name" value="Glycos_transf_1"/>
    <property type="match status" value="1"/>
</dbReference>
<evidence type="ECO:0000313" key="4">
    <source>
        <dbReference type="Proteomes" id="UP001164020"/>
    </source>
</evidence>
<organism evidence="3 4">
    <name type="scientific">Jiella pelagia</name>
    <dbReference type="NCBI Taxonomy" id="2986949"/>
    <lineage>
        <taxon>Bacteria</taxon>
        <taxon>Pseudomonadati</taxon>
        <taxon>Pseudomonadota</taxon>
        <taxon>Alphaproteobacteria</taxon>
        <taxon>Hyphomicrobiales</taxon>
        <taxon>Aurantimonadaceae</taxon>
        <taxon>Jiella</taxon>
    </lineage>
</organism>
<gene>
    <name evidence="3" type="ORF">OH818_12360</name>
</gene>
<dbReference type="GO" id="GO:0016757">
    <property type="term" value="F:glycosyltransferase activity"/>
    <property type="evidence" value="ECO:0007669"/>
    <property type="project" value="UniProtKB-KW"/>
</dbReference>
<proteinExistence type="predicted"/>
<evidence type="ECO:0000259" key="2">
    <source>
        <dbReference type="Pfam" id="PF00534"/>
    </source>
</evidence>
<feature type="region of interest" description="Disordered" evidence="1">
    <location>
        <begin position="276"/>
        <end position="297"/>
    </location>
</feature>
<dbReference type="InterPro" id="IPR001296">
    <property type="entry name" value="Glyco_trans_1"/>
</dbReference>
<name>A0ABY7C3S3_9HYPH</name>
<dbReference type="EC" id="2.4.-.-" evidence="3"/>
<feature type="domain" description="Glycosyl transferase family 1" evidence="2">
    <location>
        <begin position="139"/>
        <end position="269"/>
    </location>
</feature>
<dbReference type="RefSeq" id="WP_268883258.1">
    <property type="nucleotide sequence ID" value="NZ_CP114029.1"/>
</dbReference>
<keyword evidence="3" id="KW-0808">Transferase</keyword>
<evidence type="ECO:0000313" key="3">
    <source>
        <dbReference type="EMBL" id="WAP70732.1"/>
    </source>
</evidence>
<dbReference type="Gene3D" id="3.40.50.2000">
    <property type="entry name" value="Glycogen Phosphorylase B"/>
    <property type="match status" value="1"/>
</dbReference>
<reference evidence="3" key="1">
    <citation type="submission" date="2022-12" db="EMBL/GenBank/DDBJ databases">
        <title>Jiella pelagia sp. nov., isolated from phosphonate enriched culture of Northwest Pacific surface seawater.</title>
        <authorList>
            <person name="Shin D.Y."/>
            <person name="Hwang C.Y."/>
        </authorList>
    </citation>
    <scope>NUCLEOTIDE SEQUENCE</scope>
    <source>
        <strain evidence="3">HL-NP1</strain>
    </source>
</reference>
<sequence>MIRGFDCGDYASFVNGALRLVMEHPCDIAWVSKARFPSLFIGLLYKRVHGARLILDIDDDELAFVDAAEPHGIADFIQSAEALDWDAPYGRRWTQLAVGLVAEADHVTTCNPVLQARYGGSLVRHARDEGLFADAASAREDIRRQFAIAPEDKVVLFLGTPRRHKGLLEIAGALEAIADPRLVLCVIGTFTEVDLERQLRARPGLRLVLLPDQPLDKVAAFNAMADIVCLLQDPESRIAASQTPAKLTDALASGTQVIATAVPPIEDLVLARPYHHRAGRQGHPGPCRRDQPSLCRG</sequence>
<accession>A0ABY7C3S3</accession>
<protein>
    <submittedName>
        <fullName evidence="3">Glycosyltransferase</fullName>
        <ecNumber evidence="3">2.4.-.-</ecNumber>
    </submittedName>
</protein>
<keyword evidence="4" id="KW-1185">Reference proteome</keyword>
<dbReference type="SUPFAM" id="SSF53756">
    <property type="entry name" value="UDP-Glycosyltransferase/glycogen phosphorylase"/>
    <property type="match status" value="1"/>
</dbReference>
<evidence type="ECO:0000256" key="1">
    <source>
        <dbReference type="SAM" id="MobiDB-lite"/>
    </source>
</evidence>